<dbReference type="Pfam" id="PF00176">
    <property type="entry name" value="SNF2-rel_dom"/>
    <property type="match status" value="1"/>
</dbReference>
<dbReference type="RefSeq" id="WP_368007029.1">
    <property type="nucleotide sequence ID" value="NZ_JAMXFF010000019.1"/>
</dbReference>
<evidence type="ECO:0000259" key="6">
    <source>
        <dbReference type="PROSITE" id="PS51192"/>
    </source>
</evidence>
<evidence type="ECO:0000256" key="5">
    <source>
        <dbReference type="SAM" id="MobiDB-lite"/>
    </source>
</evidence>
<dbReference type="InterPro" id="IPR049730">
    <property type="entry name" value="SNF2/RAD54-like_C"/>
</dbReference>
<dbReference type="InterPro" id="IPR001650">
    <property type="entry name" value="Helicase_C-like"/>
</dbReference>
<dbReference type="InterPro" id="IPR014001">
    <property type="entry name" value="Helicase_ATP-bd"/>
</dbReference>
<proteinExistence type="predicted"/>
<feature type="region of interest" description="Disordered" evidence="5">
    <location>
        <begin position="1118"/>
        <end position="1195"/>
    </location>
</feature>
<dbReference type="CDD" id="cd18793">
    <property type="entry name" value="SF2_C_SNF"/>
    <property type="match status" value="1"/>
</dbReference>
<evidence type="ECO:0000259" key="7">
    <source>
        <dbReference type="PROSITE" id="PS51194"/>
    </source>
</evidence>
<dbReference type="EMBL" id="JAMXFF010000019">
    <property type="protein sequence ID" value="MCT7967443.1"/>
    <property type="molecule type" value="Genomic_DNA"/>
</dbReference>
<dbReference type="InterPro" id="IPR000330">
    <property type="entry name" value="SNF2_N"/>
</dbReference>
<dbReference type="InterPro" id="IPR024975">
    <property type="entry name" value="NOV_C"/>
</dbReference>
<dbReference type="SUPFAM" id="SSF52540">
    <property type="entry name" value="P-loop containing nucleoside triphosphate hydrolases"/>
    <property type="match status" value="2"/>
</dbReference>
<dbReference type="PANTHER" id="PTHR45766">
    <property type="entry name" value="DNA ANNEALING HELICASE AND ENDONUCLEASE ZRANB3 FAMILY MEMBER"/>
    <property type="match status" value="1"/>
</dbReference>
<dbReference type="PROSITE" id="PS51194">
    <property type="entry name" value="HELICASE_CTER"/>
    <property type="match status" value="1"/>
</dbReference>
<dbReference type="Gene3D" id="3.40.50.10810">
    <property type="entry name" value="Tandem AAA-ATPase domain"/>
    <property type="match status" value="1"/>
</dbReference>
<reference evidence="8 9" key="1">
    <citation type="journal article" date="2022" name="Front. Microbiol.">
        <title>High genomic differentiation and limited gene flow indicate recent cryptic speciation within the genus Laspinema (cyanobacteria).</title>
        <authorList>
            <person name="Stanojkovic A."/>
            <person name="Skoupy S."/>
            <person name="Skaloud P."/>
            <person name="Dvorak P."/>
        </authorList>
    </citation>
    <scope>NUCLEOTIDE SEQUENCE [LARGE SCALE GENOMIC DNA]</scope>
    <source>
        <strain evidence="8 9">D2a</strain>
    </source>
</reference>
<evidence type="ECO:0000256" key="3">
    <source>
        <dbReference type="ARBA" id="ARBA00022806"/>
    </source>
</evidence>
<keyword evidence="3" id="KW-0347">Helicase</keyword>
<dbReference type="Pfam" id="PF04480">
    <property type="entry name" value="DUF559"/>
    <property type="match status" value="1"/>
</dbReference>
<dbReference type="InterPro" id="IPR027417">
    <property type="entry name" value="P-loop_NTPase"/>
</dbReference>
<dbReference type="Gene3D" id="3.40.960.10">
    <property type="entry name" value="VSR Endonuclease"/>
    <property type="match status" value="1"/>
</dbReference>
<dbReference type="CDD" id="cd18011">
    <property type="entry name" value="DEXDc_RapA"/>
    <property type="match status" value="1"/>
</dbReference>
<feature type="domain" description="Helicase ATP-binding" evidence="6">
    <location>
        <begin position="116"/>
        <end position="288"/>
    </location>
</feature>
<feature type="compositionally biased region" description="Pro residues" evidence="5">
    <location>
        <begin position="1163"/>
        <end position="1176"/>
    </location>
</feature>
<gene>
    <name evidence="8" type="ORF">NG799_13970</name>
</gene>
<dbReference type="Gene3D" id="3.40.50.300">
    <property type="entry name" value="P-loop containing nucleotide triphosphate hydrolases"/>
    <property type="match status" value="1"/>
</dbReference>
<keyword evidence="2" id="KW-0378">Hydrolase</keyword>
<dbReference type="InterPro" id="IPR007569">
    <property type="entry name" value="DUF559"/>
</dbReference>
<dbReference type="Proteomes" id="UP001525890">
    <property type="component" value="Unassembled WGS sequence"/>
</dbReference>
<feature type="compositionally biased region" description="Polar residues" evidence="5">
    <location>
        <begin position="976"/>
        <end position="986"/>
    </location>
</feature>
<organism evidence="8 9">
    <name type="scientific">Laspinema palackyanum D2a</name>
    <dbReference type="NCBI Taxonomy" id="2953684"/>
    <lineage>
        <taxon>Bacteria</taxon>
        <taxon>Bacillati</taxon>
        <taxon>Cyanobacteriota</taxon>
        <taxon>Cyanophyceae</taxon>
        <taxon>Oscillatoriophycideae</taxon>
        <taxon>Oscillatoriales</taxon>
        <taxon>Laspinemataceae</taxon>
        <taxon>Laspinema</taxon>
        <taxon>Laspinema palackyanum</taxon>
    </lineage>
</organism>
<accession>A0ABT2MRZ9</accession>
<dbReference type="Pfam" id="PF13020">
    <property type="entry name" value="NOV_C"/>
    <property type="match status" value="1"/>
</dbReference>
<dbReference type="SMART" id="SM00490">
    <property type="entry name" value="HELICc"/>
    <property type="match status" value="1"/>
</dbReference>
<dbReference type="SUPFAM" id="SSF52980">
    <property type="entry name" value="Restriction endonuclease-like"/>
    <property type="match status" value="1"/>
</dbReference>
<feature type="compositionally biased region" description="Pro residues" evidence="5">
    <location>
        <begin position="904"/>
        <end position="914"/>
    </location>
</feature>
<feature type="domain" description="Helicase C-terminal" evidence="7">
    <location>
        <begin position="485"/>
        <end position="653"/>
    </location>
</feature>
<dbReference type="CDD" id="cd01038">
    <property type="entry name" value="Endonuclease_DUF559"/>
    <property type="match status" value="1"/>
</dbReference>
<protein>
    <submittedName>
        <fullName evidence="8">DUF559 domain-containing protein</fullName>
    </submittedName>
</protein>
<keyword evidence="9" id="KW-1185">Reference proteome</keyword>
<keyword evidence="4" id="KW-0067">ATP-binding</keyword>
<name>A0ABT2MRZ9_9CYAN</name>
<dbReference type="InterPro" id="IPR047216">
    <property type="entry name" value="Endonuclease_DUF559_bact"/>
</dbReference>
<evidence type="ECO:0000256" key="4">
    <source>
        <dbReference type="ARBA" id="ARBA00022840"/>
    </source>
</evidence>
<evidence type="ECO:0000313" key="8">
    <source>
        <dbReference type="EMBL" id="MCT7967443.1"/>
    </source>
</evidence>
<evidence type="ECO:0000256" key="2">
    <source>
        <dbReference type="ARBA" id="ARBA00022801"/>
    </source>
</evidence>
<dbReference type="InterPro" id="IPR038718">
    <property type="entry name" value="SNF2-like_sf"/>
</dbReference>
<dbReference type="SMART" id="SM00487">
    <property type="entry name" value="DEXDc"/>
    <property type="match status" value="1"/>
</dbReference>
<keyword evidence="1" id="KW-0547">Nucleotide-binding</keyword>
<dbReference type="InterPro" id="IPR057342">
    <property type="entry name" value="DEXDc_RapA"/>
</dbReference>
<comment type="caution">
    <text evidence="8">The sequence shown here is derived from an EMBL/GenBank/DDBJ whole genome shotgun (WGS) entry which is preliminary data.</text>
</comment>
<evidence type="ECO:0000313" key="9">
    <source>
        <dbReference type="Proteomes" id="UP001525890"/>
    </source>
</evidence>
<dbReference type="InterPro" id="IPR011335">
    <property type="entry name" value="Restrct_endonuc-II-like"/>
</dbReference>
<sequence>MVQLEDLTRGTTIKGIIPHQNITVIDTQWHGSDAVEIIYKDANGQLHNQILYRHDECTLEIVTEGQPWSFNGNGALLRLVSEAHRIRLAHLFDPLLAVHTSLVEPLPHQISAVYEVMLTRQPLRFLLADDPGAGKTIMAGLLIRELLIRGDLQRCLIVCPGSLAVQWQDELFQKFHLRFEILTNDRIESAHTGNAFTEMPLLICRLDKLSRNDDLQAKLSQTDWDLVVVDEAHKMSASFFGGEVRETKRYKLGKLLSTLTRHFLLMTATPHNGKEEDFQLFLALLDGDRFEGRFRDGVHVCDTSDLIRRLVKEDLLKFDSTPLFPERRAHTVEYALSDLEAVLYKQVTDYVKDEFNRAEALMNDGRRGTVGFALTILQRRLASSPEAIYQSLQRRRTRLQKRLREEEILQRGLTAELENNFIINPEDLDDDFEESNSDEREATEAEVVDLATAARTIAELQVEIHCLEELEKLALKVRRSGKDRKWEELSKILQNRDEMFDAGGHRRKLVIFTEHRDTLNYLTERIRTLLGRSEAVVTIHGGMGREERKKAEEAFKQDVNVEVLIATDAAGEGINLQRSHLMVNYDLPWNPNRLEQRFGRIHRIGQTEVCHLWNLLAGETREGDVYLSLLRKLEIEQKALGGKVFDVLGKAIAGKELRELLIEAIRYGDRPDIKAKLNQFVADRLDRVRLEELLEERALARDIMDATRVQQIREDMERAQARKIQPHFIASFFLEAFQRLGGSIRQREPQRYEITNVPATLRNRDRLIGMGEPILRRYERICFEKDLISVPGKPLADFVCPGHPLLDATLDLTLERHRDLLRQGAILVDETDFGEEVRALIYLEHSIQDARTDKDGRRRVVSRRMQYVEIGLGVPAGLPPHPLTPSPTRGEGGPEVRGTSGTNPHPPLTLPPLSPGGRGAGGEGDYLAPLPPHPLTPSPTRGEGGPEVQGTSGTNPHPPLTPLSPGGRGAGGEGDNWQQRTPNSPLSPTPRKGEQDRWEISPALRKRMTEIARQLRKQQTPSEKILWQAIRGKKLDDRKFRRQQPIGAFVVDFFCAAERLIVEVDGAVHNDPEQKALDTERQFLLESLGLRFVRLSATEVETDLSTCLEQIRQAFSPLTLPPLSPGGRGAGGEGDYVQGNPPHPLTPSPTRGEGGPEVQPTPATNPQPPLTLPPLSPGGRGAGGEGELPKGATRNAGYAPYLDYRPLTESETSLVESPIAGLGLRHDIENQATSYAIAHLVPQHLQEIRTRQKDLIDKTVRAVKDRLLKEINYWDHRATDLRVQEQAGKPNAKLNSAKAQQRADDLAARLQKRLTELEQECKLSPLPPVVVGGALVIPIGLLQRLQGIKASTATPFARETKRVELRAMATVMAAEQALGYQPRDVSASKCGYDIESRNPETGHLRFVEVKGRIETADTVTVTKNEVITALNQPDHYVLALVQVPLDPNEPEGTASNPVTPKDCILRYVHQPFQREPDFGVCSVNYEWKELWNRGQDIAVLNDF</sequence>
<dbReference type="PANTHER" id="PTHR45766:SF6">
    <property type="entry name" value="SWI_SNF-RELATED MATRIX-ASSOCIATED ACTIN-DEPENDENT REGULATOR OF CHROMATIN SUBFAMILY A-LIKE PROTEIN 1"/>
    <property type="match status" value="1"/>
</dbReference>
<dbReference type="PROSITE" id="PS51192">
    <property type="entry name" value="HELICASE_ATP_BIND_1"/>
    <property type="match status" value="1"/>
</dbReference>
<dbReference type="Pfam" id="PF00271">
    <property type="entry name" value="Helicase_C"/>
    <property type="match status" value="1"/>
</dbReference>
<evidence type="ECO:0000256" key="1">
    <source>
        <dbReference type="ARBA" id="ARBA00022741"/>
    </source>
</evidence>
<feature type="region of interest" description="Disordered" evidence="5">
    <location>
        <begin position="872"/>
        <end position="997"/>
    </location>
</feature>